<reference evidence="2" key="1">
    <citation type="submission" date="2022-04" db="EMBL/GenBank/DDBJ databases">
        <title>A functionally conserved STORR gene fusion in Papaver species that diverged 16.8 million years ago.</title>
        <authorList>
            <person name="Catania T."/>
        </authorList>
    </citation>
    <scope>NUCLEOTIDE SEQUENCE</scope>
    <source>
        <strain evidence="2">S-188037</strain>
    </source>
</reference>
<dbReference type="EMBL" id="JAJJMB010003633">
    <property type="protein sequence ID" value="KAI3946768.1"/>
    <property type="molecule type" value="Genomic_DNA"/>
</dbReference>
<evidence type="ECO:0000313" key="3">
    <source>
        <dbReference type="Proteomes" id="UP001202328"/>
    </source>
</evidence>
<protein>
    <submittedName>
        <fullName evidence="2">Uncharacterized protein</fullName>
    </submittedName>
</protein>
<evidence type="ECO:0000256" key="1">
    <source>
        <dbReference type="SAM" id="Phobius"/>
    </source>
</evidence>
<sequence length="253" mass="28330">VIFEIWKHRSDNQIFHLVMNCLVIIPVRMKEVVKTDLPNCKLVLKEQPLGGHQFNLPTSYQVAAMTKMQSKHFQNCSFHCLKIQMWGCPNHYGSSTIGETKDFVGLSNVWGRGLGRSIVLCLIVVIVVMAEGSLGGVMFGDLSLLCHEFMQIVESLCFQNDPRMLGMLPPKSRDMGLLPGAKQEIPLPPDASNTLFVEGVACRLYTTRSLSYPFYQQTLSSFAGPSLGFADIFRPFVGFKEVRLVSKESRHVS</sequence>
<name>A0AAD4XUN5_9MAGN</name>
<organism evidence="2 3">
    <name type="scientific">Papaver atlanticum</name>
    <dbReference type="NCBI Taxonomy" id="357466"/>
    <lineage>
        <taxon>Eukaryota</taxon>
        <taxon>Viridiplantae</taxon>
        <taxon>Streptophyta</taxon>
        <taxon>Embryophyta</taxon>
        <taxon>Tracheophyta</taxon>
        <taxon>Spermatophyta</taxon>
        <taxon>Magnoliopsida</taxon>
        <taxon>Ranunculales</taxon>
        <taxon>Papaveraceae</taxon>
        <taxon>Papaveroideae</taxon>
        <taxon>Papaver</taxon>
    </lineage>
</organism>
<proteinExistence type="predicted"/>
<keyword evidence="1" id="KW-0472">Membrane</keyword>
<dbReference type="Proteomes" id="UP001202328">
    <property type="component" value="Unassembled WGS sequence"/>
</dbReference>
<comment type="caution">
    <text evidence="2">The sequence shown here is derived from an EMBL/GenBank/DDBJ whole genome shotgun (WGS) entry which is preliminary data.</text>
</comment>
<feature type="transmembrane region" description="Helical" evidence="1">
    <location>
        <begin position="118"/>
        <end position="140"/>
    </location>
</feature>
<evidence type="ECO:0000313" key="2">
    <source>
        <dbReference type="EMBL" id="KAI3946768.1"/>
    </source>
</evidence>
<feature type="non-terminal residue" evidence="2">
    <location>
        <position position="1"/>
    </location>
</feature>
<accession>A0AAD4XUN5</accession>
<keyword evidence="1" id="KW-1133">Transmembrane helix</keyword>
<gene>
    <name evidence="2" type="ORF">MKW98_003331</name>
</gene>
<keyword evidence="1" id="KW-0812">Transmembrane</keyword>
<dbReference type="AlphaFoldDB" id="A0AAD4XUN5"/>
<keyword evidence="3" id="KW-1185">Reference proteome</keyword>